<name>A0A2Z6MG21_TRISU</name>
<proteinExistence type="predicted"/>
<organism evidence="1 2">
    <name type="scientific">Trifolium subterraneum</name>
    <name type="common">Subterranean clover</name>
    <dbReference type="NCBI Taxonomy" id="3900"/>
    <lineage>
        <taxon>Eukaryota</taxon>
        <taxon>Viridiplantae</taxon>
        <taxon>Streptophyta</taxon>
        <taxon>Embryophyta</taxon>
        <taxon>Tracheophyta</taxon>
        <taxon>Spermatophyta</taxon>
        <taxon>Magnoliopsida</taxon>
        <taxon>eudicotyledons</taxon>
        <taxon>Gunneridae</taxon>
        <taxon>Pentapetalae</taxon>
        <taxon>rosids</taxon>
        <taxon>fabids</taxon>
        <taxon>Fabales</taxon>
        <taxon>Fabaceae</taxon>
        <taxon>Papilionoideae</taxon>
        <taxon>50 kb inversion clade</taxon>
        <taxon>NPAAA clade</taxon>
        <taxon>Hologalegina</taxon>
        <taxon>IRL clade</taxon>
        <taxon>Trifolieae</taxon>
        <taxon>Trifolium</taxon>
    </lineage>
</organism>
<dbReference type="Proteomes" id="UP000242715">
    <property type="component" value="Unassembled WGS sequence"/>
</dbReference>
<reference evidence="2" key="1">
    <citation type="journal article" date="2017" name="Front. Plant Sci.">
        <title>Climate Clever Clovers: New Paradigm to Reduce the Environmental Footprint of Ruminants by Breeding Low Methanogenic Forages Utilizing Haplotype Variation.</title>
        <authorList>
            <person name="Kaur P."/>
            <person name="Appels R."/>
            <person name="Bayer P.E."/>
            <person name="Keeble-Gagnere G."/>
            <person name="Wang J."/>
            <person name="Hirakawa H."/>
            <person name="Shirasawa K."/>
            <person name="Vercoe P."/>
            <person name="Stefanova K."/>
            <person name="Durmic Z."/>
            <person name="Nichols P."/>
            <person name="Revell C."/>
            <person name="Isobe S.N."/>
            <person name="Edwards D."/>
            <person name="Erskine W."/>
        </authorList>
    </citation>
    <scope>NUCLEOTIDE SEQUENCE [LARGE SCALE GENOMIC DNA]</scope>
    <source>
        <strain evidence="2">cv. Daliak</strain>
    </source>
</reference>
<dbReference type="AlphaFoldDB" id="A0A2Z6MG21"/>
<gene>
    <name evidence="1" type="ORF">TSUD_332590</name>
</gene>
<evidence type="ECO:0000313" key="2">
    <source>
        <dbReference type="Proteomes" id="UP000242715"/>
    </source>
</evidence>
<evidence type="ECO:0000313" key="1">
    <source>
        <dbReference type="EMBL" id="GAU31484.1"/>
    </source>
</evidence>
<sequence length="139" mass="16131">MQTNLFDRTLCTTYISRELKAKSHFGNALDDWSYLKAKSHFGSCLIFKYIVGLPEECRQYWMRITIVMLDTLDKKKLYNKSRSECLISLTCIICKEIDKASVVVDNGATVFQMKKILHLEARTKRLKDEDNYCDAQCLG</sequence>
<keyword evidence="2" id="KW-1185">Reference proteome</keyword>
<accession>A0A2Z6MG21</accession>
<dbReference type="EMBL" id="DF973458">
    <property type="protein sequence ID" value="GAU31484.1"/>
    <property type="molecule type" value="Genomic_DNA"/>
</dbReference>
<protein>
    <submittedName>
        <fullName evidence="1">Uncharacterized protein</fullName>
    </submittedName>
</protein>